<keyword evidence="1" id="KW-0805">Transcription regulation</keyword>
<dbReference type="InterPro" id="IPR036390">
    <property type="entry name" value="WH_DNA-bd_sf"/>
</dbReference>
<dbReference type="SUPFAM" id="SSF46785">
    <property type="entry name" value="Winged helix' DNA-binding domain"/>
    <property type="match status" value="1"/>
</dbReference>
<dbReference type="GO" id="GO:0003677">
    <property type="term" value="F:DNA binding"/>
    <property type="evidence" value="ECO:0007669"/>
    <property type="project" value="UniProtKB-KW"/>
</dbReference>
<evidence type="ECO:0000313" key="7">
    <source>
        <dbReference type="Proteomes" id="UP001180842"/>
    </source>
</evidence>
<reference evidence="5 8" key="1">
    <citation type="submission" date="2023-03" db="EMBL/GenBank/DDBJ databases">
        <authorList>
            <person name="Shen W."/>
            <person name="Cai J."/>
        </authorList>
    </citation>
    <scope>NUCLEOTIDE SEQUENCE</scope>
    <source>
        <strain evidence="5">P69-2</strain>
        <strain evidence="6 8">Y59</strain>
    </source>
</reference>
<evidence type="ECO:0000313" key="6">
    <source>
        <dbReference type="EMBL" id="MDT2770430.1"/>
    </source>
</evidence>
<dbReference type="GO" id="GO:0003700">
    <property type="term" value="F:DNA-binding transcription factor activity"/>
    <property type="evidence" value="ECO:0007669"/>
    <property type="project" value="InterPro"/>
</dbReference>
<dbReference type="AlphaFoldDB" id="A0AAE4L3J3"/>
<dbReference type="PANTHER" id="PTHR42756:SF1">
    <property type="entry name" value="TRANSCRIPTIONAL REPRESSOR OF EMRAB OPERON"/>
    <property type="match status" value="1"/>
</dbReference>
<evidence type="ECO:0000256" key="1">
    <source>
        <dbReference type="ARBA" id="ARBA00023015"/>
    </source>
</evidence>
<dbReference type="PANTHER" id="PTHR42756">
    <property type="entry name" value="TRANSCRIPTIONAL REGULATOR, MARR"/>
    <property type="match status" value="1"/>
</dbReference>
<dbReference type="EMBL" id="JARQAI010000007">
    <property type="protein sequence ID" value="MDT2736819.1"/>
    <property type="molecule type" value="Genomic_DNA"/>
</dbReference>
<keyword evidence="3" id="KW-0804">Transcription</keyword>
<dbReference type="PROSITE" id="PS50995">
    <property type="entry name" value="HTH_MARR_2"/>
    <property type="match status" value="1"/>
</dbReference>
<accession>A0AAE4L3J3</accession>
<dbReference type="Gene3D" id="1.10.10.10">
    <property type="entry name" value="Winged helix-like DNA-binding domain superfamily/Winged helix DNA-binding domain"/>
    <property type="match status" value="1"/>
</dbReference>
<dbReference type="RefSeq" id="WP_311796911.1">
    <property type="nucleotide sequence ID" value="NZ_JARQAI010000007.1"/>
</dbReference>
<dbReference type="Pfam" id="PF01047">
    <property type="entry name" value="MarR"/>
    <property type="match status" value="1"/>
</dbReference>
<organism evidence="5 7">
    <name type="scientific">Enterococcus pseudoavium</name>
    <dbReference type="NCBI Taxonomy" id="44007"/>
    <lineage>
        <taxon>Bacteria</taxon>
        <taxon>Bacillati</taxon>
        <taxon>Bacillota</taxon>
        <taxon>Bacilli</taxon>
        <taxon>Lactobacillales</taxon>
        <taxon>Enterococcaceae</taxon>
        <taxon>Enterococcus</taxon>
    </lineage>
</organism>
<dbReference type="Proteomes" id="UP001180842">
    <property type="component" value="Unassembled WGS sequence"/>
</dbReference>
<evidence type="ECO:0000313" key="8">
    <source>
        <dbReference type="Proteomes" id="UP001269061"/>
    </source>
</evidence>
<gene>
    <name evidence="5" type="ORF">P7H00_06730</name>
    <name evidence="6" type="ORF">P7H46_06165</name>
</gene>
<dbReference type="EMBL" id="JARQAZ010000004">
    <property type="protein sequence ID" value="MDT2770430.1"/>
    <property type="molecule type" value="Genomic_DNA"/>
</dbReference>
<dbReference type="InterPro" id="IPR036388">
    <property type="entry name" value="WH-like_DNA-bd_sf"/>
</dbReference>
<evidence type="ECO:0000313" key="5">
    <source>
        <dbReference type="EMBL" id="MDT2736819.1"/>
    </source>
</evidence>
<name>A0AAE4L3J3_9ENTE</name>
<evidence type="ECO:0000256" key="3">
    <source>
        <dbReference type="ARBA" id="ARBA00023163"/>
    </source>
</evidence>
<proteinExistence type="predicted"/>
<keyword evidence="8" id="KW-1185">Reference proteome</keyword>
<keyword evidence="2" id="KW-0238">DNA-binding</keyword>
<evidence type="ECO:0000259" key="4">
    <source>
        <dbReference type="PROSITE" id="PS50995"/>
    </source>
</evidence>
<protein>
    <submittedName>
        <fullName evidence="5">MarR family transcriptional regulator</fullName>
    </submittedName>
</protein>
<dbReference type="InterPro" id="IPR000835">
    <property type="entry name" value="HTH_MarR-typ"/>
</dbReference>
<comment type="caution">
    <text evidence="5">The sequence shown here is derived from an EMBL/GenBank/DDBJ whole genome shotgun (WGS) entry which is preliminary data.</text>
</comment>
<dbReference type="PRINTS" id="PR00598">
    <property type="entry name" value="HTHMARR"/>
</dbReference>
<evidence type="ECO:0000256" key="2">
    <source>
        <dbReference type="ARBA" id="ARBA00023125"/>
    </source>
</evidence>
<dbReference type="Proteomes" id="UP001269061">
    <property type="component" value="Unassembled WGS sequence"/>
</dbReference>
<dbReference type="SMART" id="SM00347">
    <property type="entry name" value="HTH_MARR"/>
    <property type="match status" value="1"/>
</dbReference>
<feature type="domain" description="HTH marR-type" evidence="4">
    <location>
        <begin position="1"/>
        <end position="137"/>
    </location>
</feature>
<sequence>MENTGYLIMNSSKKLTYQLNTALREGELTAPQWAVIQQIRRFERTNQTITANQLTKLLEMDKPTISAMIKRLEQKKFISRIQSPLDSRAYYLRLTVQGKQAYEFGKAISDEVLSSFLAPLSEAEQQRLNQLLEQLDQE</sequence>